<keyword evidence="14 25" id="KW-0675">Receptor</keyword>
<feature type="domain" description="TNFR-Cys" evidence="23">
    <location>
        <begin position="148"/>
        <end position="185"/>
    </location>
</feature>
<evidence type="ECO:0000256" key="14">
    <source>
        <dbReference type="ARBA" id="ARBA00023170"/>
    </source>
</evidence>
<evidence type="ECO:0000256" key="13">
    <source>
        <dbReference type="ARBA" id="ARBA00023157"/>
    </source>
</evidence>
<evidence type="ECO:0000256" key="16">
    <source>
        <dbReference type="ARBA" id="ARBA00023288"/>
    </source>
</evidence>
<dbReference type="FunFam" id="2.10.50.10:FF:000021">
    <property type="entry name" value="Tumor necrosis factor receptor superfamily member 6"/>
    <property type="match status" value="1"/>
</dbReference>
<dbReference type="RefSeq" id="XP_007644632.1">
    <property type="nucleotide sequence ID" value="XM_007646442.4"/>
</dbReference>
<comment type="caution">
    <text evidence="20">Lacks conserved residue(s) required for the propagation of feature annotation.</text>
</comment>
<feature type="repeat" description="TNFR-Cys" evidence="20">
    <location>
        <begin position="148"/>
        <end position="185"/>
    </location>
</feature>
<dbReference type="GO" id="GO:0005516">
    <property type="term" value="F:calmodulin binding"/>
    <property type="evidence" value="ECO:0007669"/>
    <property type="project" value="UniProtKB-KW"/>
</dbReference>
<evidence type="ECO:0000259" key="22">
    <source>
        <dbReference type="PROSITE" id="PS50017"/>
    </source>
</evidence>
<evidence type="ECO:0000313" key="24">
    <source>
        <dbReference type="Proteomes" id="UP001108280"/>
    </source>
</evidence>
<keyword evidence="8" id="KW-0677">Repeat</keyword>
<dbReference type="PRINTS" id="PR01680">
    <property type="entry name" value="TNFACTORR6"/>
</dbReference>
<keyword evidence="5 21" id="KW-0812">Transmembrane</keyword>
<evidence type="ECO:0000256" key="6">
    <source>
        <dbReference type="ARBA" id="ARBA00022703"/>
    </source>
</evidence>
<feature type="domain" description="TNFR-Cys" evidence="23">
    <location>
        <begin position="104"/>
        <end position="147"/>
    </location>
</feature>
<keyword evidence="9" id="KW-0112">Calmodulin-binding</keyword>
<dbReference type="GO" id="GO:0071248">
    <property type="term" value="P:cellular response to metal ion"/>
    <property type="evidence" value="ECO:0007669"/>
    <property type="project" value="UniProtKB-ARBA"/>
</dbReference>
<dbReference type="SUPFAM" id="SSF47986">
    <property type="entry name" value="DEATH domain"/>
    <property type="match status" value="1"/>
</dbReference>
<evidence type="ECO:0000256" key="10">
    <source>
        <dbReference type="ARBA" id="ARBA00022989"/>
    </source>
</evidence>
<dbReference type="InterPro" id="IPR033998">
    <property type="entry name" value="TNFRSF6_death"/>
</dbReference>
<reference evidence="25" key="3">
    <citation type="submission" date="2025-08" db="UniProtKB">
        <authorList>
            <consortium name="RefSeq"/>
        </authorList>
    </citation>
    <scope>IDENTIFICATION</scope>
    <source>
        <strain evidence="25">17A/GY</strain>
        <tissue evidence="25">Liver</tissue>
    </source>
</reference>
<keyword evidence="13" id="KW-1015">Disulfide bond</keyword>
<dbReference type="Gene3D" id="1.10.533.10">
    <property type="entry name" value="Death Domain, Fas"/>
    <property type="match status" value="1"/>
</dbReference>
<dbReference type="GO" id="GO:0097049">
    <property type="term" value="P:motor neuron apoptotic process"/>
    <property type="evidence" value="ECO:0007669"/>
    <property type="project" value="TreeGrafter"/>
</dbReference>
<evidence type="ECO:0000256" key="12">
    <source>
        <dbReference type="ARBA" id="ARBA00023139"/>
    </source>
</evidence>
<keyword evidence="4" id="KW-1003">Cell membrane</keyword>
<dbReference type="PANTHER" id="PTHR46874">
    <property type="entry name" value="TUMOR NECROSIS FACTOR RECEPTOR SUPERFAMILY MEMBER 6"/>
    <property type="match status" value="1"/>
</dbReference>
<keyword evidence="16" id="KW-0449">Lipoprotein</keyword>
<accession>A0A9J7FPF7</accession>
<keyword evidence="11 21" id="KW-0472">Membrane</keyword>
<keyword evidence="7" id="KW-0732">Signal</keyword>
<dbReference type="CTD" id="355"/>
<evidence type="ECO:0000256" key="8">
    <source>
        <dbReference type="ARBA" id="ARBA00022737"/>
    </source>
</evidence>
<dbReference type="GO" id="GO:0005031">
    <property type="term" value="F:tumor necrosis factor receptor activity"/>
    <property type="evidence" value="ECO:0007669"/>
    <property type="project" value="TreeGrafter"/>
</dbReference>
<evidence type="ECO:0000259" key="23">
    <source>
        <dbReference type="PROSITE" id="PS50050"/>
    </source>
</evidence>
<dbReference type="CDD" id="cd08316">
    <property type="entry name" value="Death_FAS_TNFRSF6"/>
    <property type="match status" value="1"/>
</dbReference>
<dbReference type="RefSeq" id="XP_027262185.1">
    <property type="nucleotide sequence ID" value="XM_027406384.2"/>
</dbReference>
<evidence type="ECO:0000256" key="9">
    <source>
        <dbReference type="ARBA" id="ARBA00022860"/>
    </source>
</evidence>
<evidence type="ECO:0000256" key="3">
    <source>
        <dbReference type="ARBA" id="ARBA00015761"/>
    </source>
</evidence>
<dbReference type="InterPro" id="IPR000488">
    <property type="entry name" value="Death_dom"/>
</dbReference>
<dbReference type="GO" id="GO:0043066">
    <property type="term" value="P:negative regulation of apoptotic process"/>
    <property type="evidence" value="ECO:0007669"/>
    <property type="project" value="TreeGrafter"/>
</dbReference>
<dbReference type="GO" id="GO:0097527">
    <property type="term" value="P:necroptotic signaling pathway"/>
    <property type="evidence" value="ECO:0007669"/>
    <property type="project" value="TreeGrafter"/>
</dbReference>
<evidence type="ECO:0000256" key="11">
    <source>
        <dbReference type="ARBA" id="ARBA00023136"/>
    </source>
</evidence>
<evidence type="ECO:0000256" key="5">
    <source>
        <dbReference type="ARBA" id="ARBA00022692"/>
    </source>
</evidence>
<evidence type="ECO:0000313" key="25">
    <source>
        <dbReference type="RefSeq" id="XP_027262185.1"/>
    </source>
</evidence>
<evidence type="ECO:0000256" key="7">
    <source>
        <dbReference type="ARBA" id="ARBA00022729"/>
    </source>
</evidence>
<evidence type="ECO:0000256" key="21">
    <source>
        <dbReference type="SAM" id="Phobius"/>
    </source>
</evidence>
<protein>
    <recommendedName>
        <fullName evidence="3">Tumor necrosis factor receptor superfamily member 6</fullName>
    </recommendedName>
    <alternativeName>
        <fullName evidence="18">Apo-1 antigen</fullName>
    </alternativeName>
    <alternativeName>
        <fullName evidence="19">Apoptosis-mediating surface antigen FAS</fullName>
    </alternativeName>
    <alternativeName>
        <fullName evidence="17">FASLG receptor</fullName>
    </alternativeName>
</protein>
<evidence type="ECO:0000256" key="19">
    <source>
        <dbReference type="ARBA" id="ARBA00032502"/>
    </source>
</evidence>
<dbReference type="GeneID" id="100762537"/>
<keyword evidence="6" id="KW-0053">Apoptosis</keyword>
<sequence length="357" mass="40837">MSRRAGEAAFFPGSVLRVDLQTQTLQLWHFSEKSVFSGSQLSVGTQEAESITEKTKLGRNVRETETSCPKGLYLGGKFCCQPCQPGERKHLDCTVSGGKPSCLPCTEGKEYMDKEHYSDKCRRCALCDEGHGLEVETNCTLTQNTKCRCKHNFYCNASVCEHCDPCTVCEHGTLEECTRTSNTKCKQESSRHHFLWLFIIPVWVIVFVFIFGLSVLIYKKYWKRRPNDPESGISNSENMPMISSDVDLSKYILAIAELMELDKVKKFVRKNGISETKIDEIKNDYFQNTAEQKIQMLQWWYQSHGKKDAYHTLIKSLKKINCCALAERIQDIVMKDIKNSTSDNRNENESENYLSSS</sequence>
<dbReference type="GO" id="GO:0009897">
    <property type="term" value="C:external side of plasma membrane"/>
    <property type="evidence" value="ECO:0007669"/>
    <property type="project" value="TreeGrafter"/>
</dbReference>
<keyword evidence="24" id="KW-1185">Reference proteome</keyword>
<dbReference type="InterPro" id="IPR008063">
    <property type="entry name" value="Fas_rcpt"/>
</dbReference>
<keyword evidence="12" id="KW-0564">Palmitate</keyword>
<dbReference type="PROSITE" id="PS50050">
    <property type="entry name" value="TNFR_NGFR_2"/>
    <property type="match status" value="2"/>
</dbReference>
<dbReference type="PROSITE" id="PS50017">
    <property type="entry name" value="DEATH_DOMAIN"/>
    <property type="match status" value="1"/>
</dbReference>
<proteinExistence type="predicted"/>
<evidence type="ECO:0000256" key="1">
    <source>
        <dbReference type="ARBA" id="ARBA00004251"/>
    </source>
</evidence>
<evidence type="ECO:0000256" key="2">
    <source>
        <dbReference type="ARBA" id="ARBA00004285"/>
    </source>
</evidence>
<dbReference type="Pfam" id="PF00531">
    <property type="entry name" value="Death"/>
    <property type="match status" value="1"/>
</dbReference>
<dbReference type="GO" id="GO:0097192">
    <property type="term" value="P:extrinsic apoptotic signaling pathway in absence of ligand"/>
    <property type="evidence" value="ECO:0007669"/>
    <property type="project" value="TreeGrafter"/>
</dbReference>
<dbReference type="GO" id="GO:0006924">
    <property type="term" value="P:activation-induced cell death of T cells"/>
    <property type="evidence" value="ECO:0007669"/>
    <property type="project" value="TreeGrafter"/>
</dbReference>
<evidence type="ECO:0000256" key="17">
    <source>
        <dbReference type="ARBA" id="ARBA00030181"/>
    </source>
</evidence>
<keyword evidence="15" id="KW-0325">Glycoprotein</keyword>
<feature type="repeat" description="TNFR-Cys" evidence="20">
    <location>
        <begin position="104"/>
        <end position="147"/>
    </location>
</feature>
<name>A0A9J7FPF7_CRIGR</name>
<dbReference type="InterPro" id="IPR001368">
    <property type="entry name" value="TNFR/NGFR_Cys_rich_reg"/>
</dbReference>
<feature type="domain" description="Death" evidence="22">
    <location>
        <begin position="249"/>
        <end position="333"/>
    </location>
</feature>
<dbReference type="OrthoDB" id="8848202at2759"/>
<comment type="subcellular location">
    <subcellularLocation>
        <location evidence="1">Cell membrane</location>
        <topology evidence="1">Single-pass type I membrane protein</topology>
    </subcellularLocation>
    <subcellularLocation>
        <location evidence="2">Membrane raft</location>
    </subcellularLocation>
</comment>
<dbReference type="SMART" id="SM00005">
    <property type="entry name" value="DEATH"/>
    <property type="match status" value="1"/>
</dbReference>
<evidence type="ECO:0000256" key="20">
    <source>
        <dbReference type="PROSITE-ProRule" id="PRU00206"/>
    </source>
</evidence>
<reference evidence="24" key="1">
    <citation type="journal article" date="2018" name="Biotechnol. Bioeng.">
        <title>A reference genome of the Chinese hamster based on a hybrid assembly strategy.</title>
        <authorList>
            <person name="Rupp O."/>
            <person name="MacDonald M.L."/>
            <person name="Li S."/>
            <person name="Dhiman H."/>
            <person name="Polson S."/>
            <person name="Griep S."/>
            <person name="Heffner K."/>
            <person name="Hernandez I."/>
            <person name="Brinkrolf K."/>
            <person name="Jadhav V."/>
            <person name="Samoudi M."/>
            <person name="Hao H."/>
            <person name="Kingham B."/>
            <person name="Goesmann A."/>
            <person name="Betenbaugh M.J."/>
            <person name="Lewis N.E."/>
            <person name="Borth N."/>
            <person name="Lee K.H."/>
        </authorList>
    </citation>
    <scope>NUCLEOTIDE SEQUENCE [LARGE SCALE GENOMIC DNA]</scope>
    <source>
        <strain evidence="24">17A/GY</strain>
    </source>
</reference>
<dbReference type="GO" id="GO:0009636">
    <property type="term" value="P:response to toxic substance"/>
    <property type="evidence" value="ECO:0007669"/>
    <property type="project" value="UniProtKB-ARBA"/>
</dbReference>
<reference evidence="24" key="2">
    <citation type="journal article" date="2020" name="Biotechnol. Bioeng.">
        <title>Chromosome-scale scaffolds for the Chinese hamster reference genome assembly to facilitate the study of the CHO epigenome.</title>
        <authorList>
            <person name="Hilliard W."/>
            <person name="MacDonald M."/>
            <person name="Lee K.H."/>
        </authorList>
    </citation>
    <scope>NUCLEOTIDE SEQUENCE [LARGE SCALE GENOMIC DNA]</scope>
    <source>
        <strain evidence="24">17A/GY</strain>
    </source>
</reference>
<keyword evidence="10 21" id="KW-1133">Transmembrane helix</keyword>
<dbReference type="GO" id="GO:0032872">
    <property type="term" value="P:regulation of stress-activated MAPK cascade"/>
    <property type="evidence" value="ECO:0007669"/>
    <property type="project" value="TreeGrafter"/>
</dbReference>
<dbReference type="Gene3D" id="2.10.50.10">
    <property type="entry name" value="Tumor Necrosis Factor Receptor, subunit A, domain 2"/>
    <property type="match status" value="2"/>
</dbReference>
<evidence type="ECO:0000256" key="4">
    <source>
        <dbReference type="ARBA" id="ARBA00022475"/>
    </source>
</evidence>
<dbReference type="KEGG" id="cge:100762537"/>
<dbReference type="GO" id="GO:0006955">
    <property type="term" value="P:immune response"/>
    <property type="evidence" value="ECO:0007669"/>
    <property type="project" value="InterPro"/>
</dbReference>
<gene>
    <name evidence="25" type="primary">Fas</name>
</gene>
<evidence type="ECO:0000256" key="18">
    <source>
        <dbReference type="ARBA" id="ARBA00032338"/>
    </source>
</evidence>
<evidence type="ECO:0000256" key="15">
    <source>
        <dbReference type="ARBA" id="ARBA00023180"/>
    </source>
</evidence>
<dbReference type="SUPFAM" id="SSF57586">
    <property type="entry name" value="TNF receptor-like"/>
    <property type="match status" value="2"/>
</dbReference>
<dbReference type="GO" id="GO:0045121">
    <property type="term" value="C:membrane raft"/>
    <property type="evidence" value="ECO:0007669"/>
    <property type="project" value="UniProtKB-SubCell"/>
</dbReference>
<dbReference type="CDD" id="cd10579">
    <property type="entry name" value="TNFRSF6"/>
    <property type="match status" value="1"/>
</dbReference>
<organism evidence="24 25">
    <name type="scientific">Cricetulus griseus</name>
    <name type="common">Chinese hamster</name>
    <name type="synonym">Cricetulus barabensis griseus</name>
    <dbReference type="NCBI Taxonomy" id="10029"/>
    <lineage>
        <taxon>Eukaryota</taxon>
        <taxon>Metazoa</taxon>
        <taxon>Chordata</taxon>
        <taxon>Craniata</taxon>
        <taxon>Vertebrata</taxon>
        <taxon>Euteleostomi</taxon>
        <taxon>Mammalia</taxon>
        <taxon>Eutheria</taxon>
        <taxon>Euarchontoglires</taxon>
        <taxon>Glires</taxon>
        <taxon>Rodentia</taxon>
        <taxon>Myomorpha</taxon>
        <taxon>Muroidea</taxon>
        <taxon>Cricetidae</taxon>
        <taxon>Cricetinae</taxon>
        <taxon>Cricetulus</taxon>
    </lineage>
</organism>
<dbReference type="Proteomes" id="UP001108280">
    <property type="component" value="Chromosome 3"/>
</dbReference>
<dbReference type="InterPro" id="IPR011029">
    <property type="entry name" value="DEATH-like_dom_sf"/>
</dbReference>
<dbReference type="AlphaFoldDB" id="A0A9J7FPF7"/>
<dbReference type="SMART" id="SM00208">
    <property type="entry name" value="TNFR"/>
    <property type="match status" value="3"/>
</dbReference>
<dbReference type="GO" id="GO:0031265">
    <property type="term" value="C:CD95 death-inducing signaling complex"/>
    <property type="evidence" value="ECO:0007669"/>
    <property type="project" value="TreeGrafter"/>
</dbReference>
<dbReference type="Pfam" id="PF00020">
    <property type="entry name" value="TNFR_c6"/>
    <property type="match status" value="1"/>
</dbReference>
<dbReference type="InterPro" id="IPR033999">
    <property type="entry name" value="TNFRSF6_N"/>
</dbReference>
<dbReference type="PANTHER" id="PTHR46874:SF1">
    <property type="entry name" value="TUMOR NECROSIS FACTOR RECEPTOR SUPERFAMILY MEMBER 6"/>
    <property type="match status" value="1"/>
</dbReference>
<feature type="transmembrane region" description="Helical" evidence="21">
    <location>
        <begin position="194"/>
        <end position="218"/>
    </location>
</feature>